<sequence>MKDFSQGQWLNPPKQFVLDENRLVLETEPNTDFWQRSYYGFRNDNAPALLIERADNFSLSIKVSFNYQAQFDQAGVIIYLNDENWFKASIEYETPSLSRVGSVVTNLGYSDWATTDIATPQHIWYRLSRRGPDFLIEYAKDGVNYQQMRIFHLHQLGETGAEQSDPPAAASCSVKVGLYACSPLQSSFKAQFEHLTIGACEWRAHPL</sequence>
<dbReference type="Gene3D" id="2.60.120.200">
    <property type="match status" value="1"/>
</dbReference>
<dbReference type="Proteomes" id="UP001310248">
    <property type="component" value="Unassembled WGS sequence"/>
</dbReference>
<dbReference type="PANTHER" id="PTHR35332">
    <property type="entry name" value="REGULATION OF ENOLASE PROTEIN 1"/>
    <property type="match status" value="1"/>
</dbReference>
<comment type="caution">
    <text evidence="1">The sequence shown here is derived from an EMBL/GenBank/DDBJ whole genome shotgun (WGS) entry which is preliminary data.</text>
</comment>
<protein>
    <submittedName>
        <fullName evidence="1">DUF1349 domain-containing protein</fullName>
    </submittedName>
</protein>
<proteinExistence type="predicted"/>
<dbReference type="InterPro" id="IPR015987">
    <property type="entry name" value="UCP022704"/>
</dbReference>
<dbReference type="EMBL" id="JAYDYW010000008">
    <property type="protein sequence ID" value="MEE1674596.1"/>
    <property type="molecule type" value="Genomic_DNA"/>
</dbReference>
<dbReference type="PIRSF" id="PIRSF022704">
    <property type="entry name" value="UCP022704"/>
    <property type="match status" value="1"/>
</dbReference>
<dbReference type="InterPro" id="IPR009784">
    <property type="entry name" value="DUF1349"/>
</dbReference>
<accession>A0ABU7G5J2</accession>
<name>A0ABU7G5J2_9ALTE</name>
<evidence type="ECO:0000313" key="2">
    <source>
        <dbReference type="Proteomes" id="UP001310248"/>
    </source>
</evidence>
<dbReference type="PANTHER" id="PTHR35332:SF2">
    <property type="entry name" value="REGULATION OF ENOLASE PROTEIN 1"/>
    <property type="match status" value="1"/>
</dbReference>
<dbReference type="SUPFAM" id="SSF49899">
    <property type="entry name" value="Concanavalin A-like lectins/glucanases"/>
    <property type="match status" value="1"/>
</dbReference>
<reference evidence="2" key="1">
    <citation type="submission" date="2023-07" db="EMBL/GenBank/DDBJ databases">
        <title>Draft genome sequence of Agarivorans aestuarii strain ZMCS4, a CAZymes producing bacteria isolated from the marine brown algae Clodostephus spongiosus.</title>
        <authorList>
            <person name="Lorente B."/>
            <person name="Cabral C."/>
            <person name="Frias J."/>
            <person name="Faria J."/>
            <person name="Toubarro D."/>
        </authorList>
    </citation>
    <scope>NUCLEOTIDE SEQUENCE [LARGE SCALE GENOMIC DNA]</scope>
    <source>
        <strain evidence="2">ZMCS4</strain>
    </source>
</reference>
<organism evidence="1 2">
    <name type="scientific">Agarivorans aestuarii</name>
    <dbReference type="NCBI Taxonomy" id="1563703"/>
    <lineage>
        <taxon>Bacteria</taxon>
        <taxon>Pseudomonadati</taxon>
        <taxon>Pseudomonadota</taxon>
        <taxon>Gammaproteobacteria</taxon>
        <taxon>Alteromonadales</taxon>
        <taxon>Alteromonadaceae</taxon>
        <taxon>Agarivorans</taxon>
    </lineage>
</organism>
<reference evidence="1 2" key="2">
    <citation type="submission" date="2023-12" db="EMBL/GenBank/DDBJ databases">
        <authorList>
            <consortium name="Cladostephus spongiosus"/>
            <person name="Lorente B."/>
            <person name="Cabral C."/>
            <person name="Frias J."/>
            <person name="Faria J."/>
            <person name="Toubarro D."/>
        </authorList>
    </citation>
    <scope>NUCLEOTIDE SEQUENCE [LARGE SCALE GENOMIC DNA]</scope>
    <source>
        <strain evidence="1 2">ZMCS4</strain>
    </source>
</reference>
<evidence type="ECO:0000313" key="1">
    <source>
        <dbReference type="EMBL" id="MEE1674596.1"/>
    </source>
</evidence>
<dbReference type="RefSeq" id="WP_329775683.1">
    <property type="nucleotide sequence ID" value="NZ_JAYDYW010000008.1"/>
</dbReference>
<keyword evidence="2" id="KW-1185">Reference proteome</keyword>
<dbReference type="InterPro" id="IPR013320">
    <property type="entry name" value="ConA-like_dom_sf"/>
</dbReference>
<gene>
    <name evidence="1" type="ORF">SNR37_004039</name>
</gene>
<dbReference type="Pfam" id="PF07081">
    <property type="entry name" value="DUF1349"/>
    <property type="match status" value="1"/>
</dbReference>